<organism evidence="3 4">
    <name type="scientific">Actinocatenispora comari</name>
    <dbReference type="NCBI Taxonomy" id="2807577"/>
    <lineage>
        <taxon>Bacteria</taxon>
        <taxon>Bacillati</taxon>
        <taxon>Actinomycetota</taxon>
        <taxon>Actinomycetes</taxon>
        <taxon>Micromonosporales</taxon>
        <taxon>Micromonosporaceae</taxon>
        <taxon>Actinocatenispora</taxon>
    </lineage>
</organism>
<accession>A0A8J4AKL3</accession>
<reference evidence="4" key="1">
    <citation type="journal article" date="2021" name="Int. J. Syst. Evol. Microbiol.">
        <title>Actinocatenispora comari sp. nov., an endophytic actinomycete isolated from aerial parts of Comarum salesowianum.</title>
        <authorList>
            <person name="Oyunbileg N."/>
            <person name="Iizaka Y."/>
            <person name="Hamada M."/>
            <person name="Davaapurev B.O."/>
            <person name="Fukumoto A."/>
            <person name="Tsetseg B."/>
            <person name="Kato F."/>
            <person name="Tamura T."/>
            <person name="Batkhuu J."/>
            <person name="Anzai Y."/>
        </authorList>
    </citation>
    <scope>NUCLEOTIDE SEQUENCE [LARGE SCALE GENOMIC DNA]</scope>
    <source>
        <strain evidence="4">NUM-2625</strain>
    </source>
</reference>
<keyword evidence="2" id="KW-1133">Transmembrane helix</keyword>
<feature type="compositionally biased region" description="Basic residues" evidence="1">
    <location>
        <begin position="233"/>
        <end position="244"/>
    </location>
</feature>
<dbReference type="EMBL" id="BOPO01000117">
    <property type="protein sequence ID" value="GIL30483.1"/>
    <property type="molecule type" value="Genomic_DNA"/>
</dbReference>
<protein>
    <submittedName>
        <fullName evidence="3">Uncharacterized protein</fullName>
    </submittedName>
</protein>
<keyword evidence="2" id="KW-0472">Membrane</keyword>
<keyword evidence="4" id="KW-1185">Reference proteome</keyword>
<evidence type="ECO:0000256" key="1">
    <source>
        <dbReference type="SAM" id="MobiDB-lite"/>
    </source>
</evidence>
<evidence type="ECO:0000313" key="4">
    <source>
        <dbReference type="Proteomes" id="UP000614996"/>
    </source>
</evidence>
<evidence type="ECO:0000256" key="2">
    <source>
        <dbReference type="SAM" id="Phobius"/>
    </source>
</evidence>
<sequence length="304" mass="32179">MPDPAALARRYRRLLVAYPRAYRRVRGAEIVDTMLDAAEEGHPLPPVRAAVDLVGGGLRARLGRPRSRLVVPLSIVTAILVGLLASAIGYRLAWQARTGPLPTNAEAGRIAATAMDGDVLWTQRDDFVFGWSGHRHSVPAEIALWPFSTDAVPGVEDSDLYDVGSVWVESARRTTTPVAVAARTSGGGCERTAGRWTTGLGRTARGPGRCWSPAGAGTCCCWTSPATGFRHPGRARAVRRRPWRSRGTARTSASTCRSSGRRRASCGPVDSAPGCSRRYWPGSRSGGSPGAPNAAGAPTSPTAC</sequence>
<feature type="transmembrane region" description="Helical" evidence="2">
    <location>
        <begin position="69"/>
        <end position="94"/>
    </location>
</feature>
<dbReference type="Proteomes" id="UP000614996">
    <property type="component" value="Unassembled WGS sequence"/>
</dbReference>
<keyword evidence="2" id="KW-0812">Transmembrane</keyword>
<feature type="compositionally biased region" description="Low complexity" evidence="1">
    <location>
        <begin position="245"/>
        <end position="258"/>
    </location>
</feature>
<feature type="compositionally biased region" description="Low complexity" evidence="1">
    <location>
        <begin position="290"/>
        <end position="304"/>
    </location>
</feature>
<name>A0A8J4AKL3_9ACTN</name>
<gene>
    <name evidence="3" type="ORF">NUM_57370</name>
</gene>
<comment type="caution">
    <text evidence="3">The sequence shown here is derived from an EMBL/GenBank/DDBJ whole genome shotgun (WGS) entry which is preliminary data.</text>
</comment>
<feature type="region of interest" description="Disordered" evidence="1">
    <location>
        <begin position="233"/>
        <end position="304"/>
    </location>
</feature>
<evidence type="ECO:0000313" key="3">
    <source>
        <dbReference type="EMBL" id="GIL30483.1"/>
    </source>
</evidence>
<dbReference type="AlphaFoldDB" id="A0A8J4AKL3"/>
<proteinExistence type="predicted"/>